<protein>
    <submittedName>
        <fullName evidence="1">Uncharacterized protein</fullName>
    </submittedName>
</protein>
<accession>A0A174HB33</accession>
<reference evidence="1 2" key="1">
    <citation type="submission" date="2015-09" db="EMBL/GenBank/DDBJ databases">
        <authorList>
            <consortium name="Pathogen Informatics"/>
        </authorList>
    </citation>
    <scope>NUCLEOTIDE SEQUENCE [LARGE SCALE GENOMIC DNA]</scope>
    <source>
        <strain evidence="1 2">2789STDY5608860</strain>
    </source>
</reference>
<evidence type="ECO:0000313" key="1">
    <source>
        <dbReference type="EMBL" id="CUO70546.1"/>
    </source>
</evidence>
<dbReference type="EMBL" id="CYYW01000036">
    <property type="protein sequence ID" value="CUO70546.1"/>
    <property type="molecule type" value="Genomic_DNA"/>
</dbReference>
<dbReference type="AlphaFoldDB" id="A0A174HB33"/>
<sequence length="29" mass="3390">MDKAFAEEINPEKFMETARLIRTELYGEG</sequence>
<gene>
    <name evidence="1" type="ORF">ERS852417_02910</name>
</gene>
<name>A0A174HB33_9FIRM</name>
<organism evidence="1 2">
    <name type="scientific">Agathobacter rectalis</name>
    <dbReference type="NCBI Taxonomy" id="39491"/>
    <lineage>
        <taxon>Bacteria</taxon>
        <taxon>Bacillati</taxon>
        <taxon>Bacillota</taxon>
        <taxon>Clostridia</taxon>
        <taxon>Lachnospirales</taxon>
        <taxon>Lachnospiraceae</taxon>
        <taxon>Agathobacter</taxon>
    </lineage>
</organism>
<proteinExistence type="predicted"/>
<dbReference type="Proteomes" id="UP000095384">
    <property type="component" value="Unassembled WGS sequence"/>
</dbReference>
<evidence type="ECO:0000313" key="2">
    <source>
        <dbReference type="Proteomes" id="UP000095384"/>
    </source>
</evidence>